<comment type="similarity">
    <text evidence="6">Belongs to the dicarboxylate/amino acid:cation symporter (DAACS) (TC 2.A.23) family.</text>
</comment>
<proteinExistence type="inferred from homology"/>
<feature type="transmembrane region" description="Helical" evidence="6">
    <location>
        <begin position="278"/>
        <end position="305"/>
    </location>
</feature>
<evidence type="ECO:0000256" key="3">
    <source>
        <dbReference type="ARBA" id="ARBA00022692"/>
    </source>
</evidence>
<dbReference type="PANTHER" id="PTHR11958">
    <property type="entry name" value="SODIUM/DICARBOXYLATE SYMPORTER-RELATED"/>
    <property type="match status" value="1"/>
</dbReference>
<evidence type="ECO:0000256" key="1">
    <source>
        <dbReference type="ARBA" id="ARBA00004141"/>
    </source>
</evidence>
<dbReference type="InterPro" id="IPR001991">
    <property type="entry name" value="Na-dicarboxylate_symporter"/>
</dbReference>
<sequence length="493" mass="52541">MFLDASFGSRFTPRPRADMTKIVADNGALMETQHVGCAERVKEMAKIDGLRMLLGIVLGLLIGALVAETCPETHVVNGVVEENEGCKSVMVLLAWPGNLWMRALKAAVLPMIVVSITLSCVMLRKQSNAKAMGRFVIVYYLLTTALAVLEGALMTSVIIGPNVKFVNMTTDEFTPEARFVSGDKMVVSQVLNTLTTLIPENIINDPAQLQILPVISAAIILGTLLPEASPYLQICEDVAGVVEKVVRFLIYVAPVGVGSLVFGELGQHWKRLGDIIQYIGYFIAADVAGLLLHLLVVLPALFYLMTGRNPYVVLKNVVPAMIVALSCSSSAGTLPVTTRCAVEKNNVSPAISSFVLPLGATINMDGSAIGFPARVLFIALIQGSWDSISAAHLLTICLTSALMSVGAAPIPSAGLVLLTVIMDAVNVPIGYGFGLIAAIEWIPDRFETCINICGDSLAAVIVSHKYAESFGLSDSNGQRRSRSSSILAEPRGV</sequence>
<dbReference type="GO" id="GO:0005886">
    <property type="term" value="C:plasma membrane"/>
    <property type="evidence" value="ECO:0007669"/>
    <property type="project" value="TreeGrafter"/>
</dbReference>
<dbReference type="InterPro" id="IPR050746">
    <property type="entry name" value="DAACS"/>
</dbReference>
<comment type="caution">
    <text evidence="8">The sequence shown here is derived from an EMBL/GenBank/DDBJ whole genome shotgun (WGS) entry which is preliminary data.</text>
</comment>
<dbReference type="GO" id="GO:0015501">
    <property type="term" value="F:glutamate:sodium symporter activity"/>
    <property type="evidence" value="ECO:0007669"/>
    <property type="project" value="TreeGrafter"/>
</dbReference>
<dbReference type="PANTHER" id="PTHR11958:SF63">
    <property type="entry name" value="AMINO ACID TRANSPORTER"/>
    <property type="match status" value="1"/>
</dbReference>
<feature type="transmembrane region" description="Helical" evidence="6">
    <location>
        <begin position="354"/>
        <end position="381"/>
    </location>
</feature>
<feature type="compositionally biased region" description="Polar residues" evidence="7">
    <location>
        <begin position="472"/>
        <end position="486"/>
    </location>
</feature>
<dbReference type="SUPFAM" id="SSF118215">
    <property type="entry name" value="Proton glutamate symport protein"/>
    <property type="match status" value="1"/>
</dbReference>
<keyword evidence="4 6" id="KW-1133">Transmembrane helix</keyword>
<feature type="transmembrane region" description="Helical" evidence="6">
    <location>
        <begin position="248"/>
        <end position="266"/>
    </location>
</feature>
<comment type="subcellular location">
    <subcellularLocation>
        <location evidence="1 6">Membrane</location>
        <topology evidence="1 6">Multi-pass membrane protein</topology>
    </subcellularLocation>
</comment>
<organism evidence="8 9">
    <name type="scientific">Prymnesium parvum</name>
    <name type="common">Toxic golden alga</name>
    <dbReference type="NCBI Taxonomy" id="97485"/>
    <lineage>
        <taxon>Eukaryota</taxon>
        <taxon>Haptista</taxon>
        <taxon>Haptophyta</taxon>
        <taxon>Prymnesiophyceae</taxon>
        <taxon>Prymnesiales</taxon>
        <taxon>Prymnesiaceae</taxon>
        <taxon>Prymnesium</taxon>
    </lineage>
</organism>
<feature type="transmembrane region" description="Helical" evidence="6">
    <location>
        <begin position="135"/>
        <end position="159"/>
    </location>
</feature>
<dbReference type="Pfam" id="PF00375">
    <property type="entry name" value="SDF"/>
    <property type="match status" value="1"/>
</dbReference>
<feature type="transmembrane region" description="Helical" evidence="6">
    <location>
        <begin position="415"/>
        <end position="439"/>
    </location>
</feature>
<name>A0AB34IU51_PRYPA</name>
<keyword evidence="9" id="KW-1185">Reference proteome</keyword>
<dbReference type="InterPro" id="IPR036458">
    <property type="entry name" value="Na:dicarbo_symporter_sf"/>
</dbReference>
<dbReference type="AlphaFoldDB" id="A0AB34IU51"/>
<evidence type="ECO:0000256" key="4">
    <source>
        <dbReference type="ARBA" id="ARBA00022989"/>
    </source>
</evidence>
<evidence type="ECO:0000256" key="5">
    <source>
        <dbReference type="ARBA" id="ARBA00023136"/>
    </source>
</evidence>
<accession>A0AB34IU51</accession>
<feature type="transmembrane region" description="Helical" evidence="6">
    <location>
        <begin position="99"/>
        <end position="123"/>
    </location>
</feature>
<dbReference type="Proteomes" id="UP001515480">
    <property type="component" value="Unassembled WGS sequence"/>
</dbReference>
<dbReference type="Gene3D" id="1.10.3860.10">
    <property type="entry name" value="Sodium:dicarboxylate symporter"/>
    <property type="match status" value="1"/>
</dbReference>
<feature type="transmembrane region" description="Helical" evidence="6">
    <location>
        <begin position="50"/>
        <end position="67"/>
    </location>
</feature>
<reference evidence="8 9" key="1">
    <citation type="journal article" date="2024" name="Science">
        <title>Giant polyketide synthase enzymes in the biosynthesis of giant marine polyether toxins.</title>
        <authorList>
            <person name="Fallon T.R."/>
            <person name="Shende V.V."/>
            <person name="Wierzbicki I.H."/>
            <person name="Pendleton A.L."/>
            <person name="Watervoot N.F."/>
            <person name="Auber R.P."/>
            <person name="Gonzalez D.J."/>
            <person name="Wisecaver J.H."/>
            <person name="Moore B.S."/>
        </authorList>
    </citation>
    <scope>NUCLEOTIDE SEQUENCE [LARGE SCALE GENOMIC DNA]</scope>
    <source>
        <strain evidence="8 9">12B1</strain>
    </source>
</reference>
<evidence type="ECO:0000256" key="2">
    <source>
        <dbReference type="ARBA" id="ARBA00022448"/>
    </source>
</evidence>
<dbReference type="GO" id="GO:0015175">
    <property type="term" value="F:neutral L-amino acid transmembrane transporter activity"/>
    <property type="evidence" value="ECO:0007669"/>
    <property type="project" value="TreeGrafter"/>
</dbReference>
<dbReference type="GO" id="GO:0005313">
    <property type="term" value="F:L-glutamate transmembrane transporter activity"/>
    <property type="evidence" value="ECO:0007669"/>
    <property type="project" value="TreeGrafter"/>
</dbReference>
<dbReference type="EMBL" id="JBGBPQ010000019">
    <property type="protein sequence ID" value="KAL1504883.1"/>
    <property type="molecule type" value="Genomic_DNA"/>
</dbReference>
<evidence type="ECO:0000256" key="6">
    <source>
        <dbReference type="RuleBase" id="RU361216"/>
    </source>
</evidence>
<feature type="transmembrane region" description="Helical" evidence="6">
    <location>
        <begin position="387"/>
        <end position="408"/>
    </location>
</feature>
<evidence type="ECO:0000313" key="9">
    <source>
        <dbReference type="Proteomes" id="UP001515480"/>
    </source>
</evidence>
<feature type="region of interest" description="Disordered" evidence="7">
    <location>
        <begin position="471"/>
        <end position="493"/>
    </location>
</feature>
<keyword evidence="6" id="KW-0769">Symport</keyword>
<feature type="transmembrane region" description="Helical" evidence="6">
    <location>
        <begin position="317"/>
        <end position="342"/>
    </location>
</feature>
<evidence type="ECO:0000313" key="8">
    <source>
        <dbReference type="EMBL" id="KAL1504883.1"/>
    </source>
</evidence>
<evidence type="ECO:0000256" key="7">
    <source>
        <dbReference type="SAM" id="MobiDB-lite"/>
    </source>
</evidence>
<gene>
    <name evidence="8" type="ORF">AB1Y20_008653</name>
</gene>
<protein>
    <recommendedName>
        <fullName evidence="6">Amino acid transporter</fullName>
    </recommendedName>
</protein>
<keyword evidence="3 6" id="KW-0812">Transmembrane</keyword>
<keyword evidence="2 6" id="KW-0813">Transport</keyword>
<dbReference type="PRINTS" id="PR00173">
    <property type="entry name" value="EDTRNSPORT"/>
</dbReference>
<keyword evidence="5 6" id="KW-0472">Membrane</keyword>